<name>A0A3N4YS83_9MICO</name>
<feature type="DNA-binding region" description="OmpR/PhoB-type" evidence="2">
    <location>
        <begin position="146"/>
        <end position="243"/>
    </location>
</feature>
<dbReference type="AlphaFoldDB" id="A0A3N4YS83"/>
<dbReference type="SMART" id="SM00862">
    <property type="entry name" value="Trans_reg_C"/>
    <property type="match status" value="1"/>
</dbReference>
<protein>
    <submittedName>
        <fullName evidence="4">DNA-binding response OmpR family regulator</fullName>
    </submittedName>
</protein>
<dbReference type="Pfam" id="PF00486">
    <property type="entry name" value="Trans_reg_C"/>
    <property type="match status" value="1"/>
</dbReference>
<dbReference type="GO" id="GO:0006355">
    <property type="term" value="P:regulation of DNA-templated transcription"/>
    <property type="evidence" value="ECO:0007669"/>
    <property type="project" value="InterPro"/>
</dbReference>
<dbReference type="CDD" id="cd00383">
    <property type="entry name" value="trans_reg_C"/>
    <property type="match status" value="1"/>
</dbReference>
<dbReference type="OrthoDB" id="8927943at2"/>
<dbReference type="Gene3D" id="3.40.50.2300">
    <property type="match status" value="1"/>
</dbReference>
<dbReference type="Proteomes" id="UP000280501">
    <property type="component" value="Unassembled WGS sequence"/>
</dbReference>
<sequence>MAAIMQEHGPDAGPYRFQERRGLADDTVVLVDPGLDGEGALVSRLRERGVVLHLYTDVLRALTRLGAGDVDMLVLSAGLGTELLVMVVAAARDELDIPVVVAHGAGEADSIGPAILAGARPLLTRPYAAEAVVAALHEVRPVPPPPPVVRVGPLLVDPSAFDVHLHGHGLDLSTLEFALLHELAARADHVVPHDSLRRTLAPDSADPESVLVAAVSRLRRKLELYEVGRAVHTVRGVGYRLDSAVIARAVEPSAKS</sequence>
<gene>
    <name evidence="4" type="ORF">EDD34_4100</name>
</gene>
<dbReference type="InterPro" id="IPR016032">
    <property type="entry name" value="Sig_transdc_resp-reg_C-effctor"/>
</dbReference>
<dbReference type="SUPFAM" id="SSF46894">
    <property type="entry name" value="C-terminal effector domain of the bipartite response regulators"/>
    <property type="match status" value="1"/>
</dbReference>
<evidence type="ECO:0000259" key="3">
    <source>
        <dbReference type="PROSITE" id="PS51755"/>
    </source>
</evidence>
<comment type="caution">
    <text evidence="4">The sequence shown here is derived from an EMBL/GenBank/DDBJ whole genome shotgun (WGS) entry which is preliminary data.</text>
</comment>
<reference evidence="4 5" key="1">
    <citation type="submission" date="2018-11" db="EMBL/GenBank/DDBJ databases">
        <title>Sequencing the genomes of 1000 actinobacteria strains.</title>
        <authorList>
            <person name="Klenk H.-P."/>
        </authorList>
    </citation>
    <scope>NUCLEOTIDE SEQUENCE [LARGE SCALE GENOMIC DNA]</scope>
    <source>
        <strain evidence="4 5">DSM 15700</strain>
    </source>
</reference>
<dbReference type="RefSeq" id="WP_123816193.1">
    <property type="nucleotide sequence ID" value="NZ_RKQZ01000001.1"/>
</dbReference>
<evidence type="ECO:0000313" key="4">
    <source>
        <dbReference type="EMBL" id="RPF23413.1"/>
    </source>
</evidence>
<proteinExistence type="predicted"/>
<accession>A0A3N4YS83</accession>
<evidence type="ECO:0000313" key="5">
    <source>
        <dbReference type="Proteomes" id="UP000280501"/>
    </source>
</evidence>
<organism evidence="4 5">
    <name type="scientific">Myceligenerans xiligouense</name>
    <dbReference type="NCBI Taxonomy" id="253184"/>
    <lineage>
        <taxon>Bacteria</taxon>
        <taxon>Bacillati</taxon>
        <taxon>Actinomycetota</taxon>
        <taxon>Actinomycetes</taxon>
        <taxon>Micrococcales</taxon>
        <taxon>Promicromonosporaceae</taxon>
        <taxon>Myceligenerans</taxon>
    </lineage>
</organism>
<dbReference type="EMBL" id="RKQZ01000001">
    <property type="protein sequence ID" value="RPF23413.1"/>
    <property type="molecule type" value="Genomic_DNA"/>
</dbReference>
<keyword evidence="1 2" id="KW-0238">DNA-binding</keyword>
<dbReference type="SUPFAM" id="SSF52172">
    <property type="entry name" value="CheY-like"/>
    <property type="match status" value="1"/>
</dbReference>
<dbReference type="GO" id="GO:0003677">
    <property type="term" value="F:DNA binding"/>
    <property type="evidence" value="ECO:0007669"/>
    <property type="project" value="UniProtKB-UniRule"/>
</dbReference>
<dbReference type="InterPro" id="IPR011006">
    <property type="entry name" value="CheY-like_superfamily"/>
</dbReference>
<dbReference type="InterPro" id="IPR001867">
    <property type="entry name" value="OmpR/PhoB-type_DNA-bd"/>
</dbReference>
<dbReference type="PROSITE" id="PS51755">
    <property type="entry name" value="OMPR_PHOB"/>
    <property type="match status" value="1"/>
</dbReference>
<keyword evidence="5" id="KW-1185">Reference proteome</keyword>
<dbReference type="GO" id="GO:0000160">
    <property type="term" value="P:phosphorelay signal transduction system"/>
    <property type="evidence" value="ECO:0007669"/>
    <property type="project" value="InterPro"/>
</dbReference>
<evidence type="ECO:0000256" key="1">
    <source>
        <dbReference type="ARBA" id="ARBA00023125"/>
    </source>
</evidence>
<evidence type="ECO:0000256" key="2">
    <source>
        <dbReference type="PROSITE-ProRule" id="PRU01091"/>
    </source>
</evidence>
<dbReference type="InterPro" id="IPR036388">
    <property type="entry name" value="WH-like_DNA-bd_sf"/>
</dbReference>
<dbReference type="Gene3D" id="1.10.10.10">
    <property type="entry name" value="Winged helix-like DNA-binding domain superfamily/Winged helix DNA-binding domain"/>
    <property type="match status" value="1"/>
</dbReference>
<feature type="domain" description="OmpR/PhoB-type" evidence="3">
    <location>
        <begin position="146"/>
        <end position="243"/>
    </location>
</feature>